<sequence>MEVDEHFPFSILETDEAHFLLNGDINTHNFRIWAKQVPHVIPSVSMDFSKVNGWCGVTASVIFGPFSLKRKSTARTVTNTVTAARLEFSLSLFVKPGLEKRVILDTMIFMHTDTCIKELLNQHFTDDRIISRNLHISFLPRS</sequence>
<keyword evidence="2" id="KW-1185">Reference proteome</keyword>
<evidence type="ECO:0000313" key="1">
    <source>
        <dbReference type="EMBL" id="GBN56483.1"/>
    </source>
</evidence>
<proteinExistence type="predicted"/>
<accession>A0A4Y2Q030</accession>
<protein>
    <submittedName>
        <fullName evidence="1">Uncharacterized protein</fullName>
    </submittedName>
</protein>
<reference evidence="1 2" key="1">
    <citation type="journal article" date="2019" name="Sci. Rep.">
        <title>Orb-weaving spider Araneus ventricosus genome elucidates the spidroin gene catalogue.</title>
        <authorList>
            <person name="Kono N."/>
            <person name="Nakamura H."/>
            <person name="Ohtoshi R."/>
            <person name="Moran D.A.P."/>
            <person name="Shinohara A."/>
            <person name="Yoshida Y."/>
            <person name="Fujiwara M."/>
            <person name="Mori M."/>
            <person name="Tomita M."/>
            <person name="Arakawa K."/>
        </authorList>
    </citation>
    <scope>NUCLEOTIDE SEQUENCE [LARGE SCALE GENOMIC DNA]</scope>
</reference>
<dbReference type="EMBL" id="BGPR01012531">
    <property type="protein sequence ID" value="GBN56483.1"/>
    <property type="molecule type" value="Genomic_DNA"/>
</dbReference>
<comment type="caution">
    <text evidence="1">The sequence shown here is derived from an EMBL/GenBank/DDBJ whole genome shotgun (WGS) entry which is preliminary data.</text>
</comment>
<gene>
    <name evidence="1" type="ORF">AVEN_189230_1</name>
</gene>
<dbReference type="Proteomes" id="UP000499080">
    <property type="component" value="Unassembled WGS sequence"/>
</dbReference>
<dbReference type="PANTHER" id="PTHR47326:SF1">
    <property type="entry name" value="HTH PSQ-TYPE DOMAIN-CONTAINING PROTEIN"/>
    <property type="match status" value="1"/>
</dbReference>
<organism evidence="1 2">
    <name type="scientific">Araneus ventricosus</name>
    <name type="common">Orbweaver spider</name>
    <name type="synonym">Epeira ventricosa</name>
    <dbReference type="NCBI Taxonomy" id="182803"/>
    <lineage>
        <taxon>Eukaryota</taxon>
        <taxon>Metazoa</taxon>
        <taxon>Ecdysozoa</taxon>
        <taxon>Arthropoda</taxon>
        <taxon>Chelicerata</taxon>
        <taxon>Arachnida</taxon>
        <taxon>Araneae</taxon>
        <taxon>Araneomorphae</taxon>
        <taxon>Entelegynae</taxon>
        <taxon>Araneoidea</taxon>
        <taxon>Araneidae</taxon>
        <taxon>Araneus</taxon>
    </lineage>
</organism>
<dbReference type="PANTHER" id="PTHR47326">
    <property type="entry name" value="TRANSPOSABLE ELEMENT TC3 TRANSPOSASE-LIKE PROTEIN"/>
    <property type="match status" value="1"/>
</dbReference>
<evidence type="ECO:0000313" key="2">
    <source>
        <dbReference type="Proteomes" id="UP000499080"/>
    </source>
</evidence>
<dbReference type="AlphaFoldDB" id="A0A4Y2Q030"/>
<name>A0A4Y2Q030_ARAVE</name>